<dbReference type="InterPro" id="IPR045280">
    <property type="entry name" value="TIFY-like"/>
</dbReference>
<dbReference type="InParanoid" id="A0A804HMF5"/>
<dbReference type="GO" id="GO:0006355">
    <property type="term" value="P:regulation of DNA-templated transcription"/>
    <property type="evidence" value="ECO:0007669"/>
    <property type="project" value="InterPro"/>
</dbReference>
<dbReference type="EnsemblPlants" id="Ma00_t01940.1">
    <property type="protein sequence ID" value="Ma00_p01940.1"/>
    <property type="gene ID" value="Ma00_g01940"/>
</dbReference>
<feature type="domain" description="Tify" evidence="1">
    <location>
        <begin position="21"/>
        <end position="56"/>
    </location>
</feature>
<sequence>MEMELPSDPSHLGDAQGLMASQLGGNQLTLSFQGEVFVFDSVFPEKVQAVLLLLGGRAGSHNTDMKVEKFVVFLKVLGGQGTKMPETVGAYLGTHLSEARHSRILNFKKYILLLCSSSVFKREMQRNRGSIYIVQNKN</sequence>
<protein>
    <submittedName>
        <fullName evidence="2">(wild Malaysian banana) hypothetical protein</fullName>
    </submittedName>
</protein>
<evidence type="ECO:0000259" key="1">
    <source>
        <dbReference type="PROSITE" id="PS51320"/>
    </source>
</evidence>
<reference evidence="3" key="2">
    <citation type="submission" date="2021-05" db="UniProtKB">
        <authorList>
            <consortium name="EnsemblPlants"/>
        </authorList>
    </citation>
    <scope>IDENTIFICATION</scope>
    <source>
        <strain evidence="3">subsp. malaccensis</strain>
    </source>
</reference>
<reference evidence="2" key="1">
    <citation type="submission" date="2021-03" db="EMBL/GenBank/DDBJ databases">
        <authorList>
            <consortium name="Genoscope - CEA"/>
            <person name="William W."/>
        </authorList>
    </citation>
    <scope>NUCLEOTIDE SEQUENCE</scope>
    <source>
        <strain evidence="2">Doubled-haploid Pahang</strain>
    </source>
</reference>
<dbReference type="SMART" id="SM00979">
    <property type="entry name" value="TIFY"/>
    <property type="match status" value="1"/>
</dbReference>
<name>A0A804HMF5_MUSAM</name>
<keyword evidence="4" id="KW-1185">Reference proteome</keyword>
<proteinExistence type="predicted"/>
<accession>A0A804HMF5</accession>
<evidence type="ECO:0000313" key="4">
    <source>
        <dbReference type="Proteomes" id="UP000012960"/>
    </source>
</evidence>
<dbReference type="InterPro" id="IPR010399">
    <property type="entry name" value="Tify_dom"/>
</dbReference>
<dbReference type="PANTHER" id="PTHR46125:SF27">
    <property type="entry name" value="GATA TRANSCRIPTION FACTOR 28"/>
    <property type="match status" value="1"/>
</dbReference>
<dbReference type="EMBL" id="HG996474">
    <property type="protein sequence ID" value="CAG1835876.1"/>
    <property type="molecule type" value="Genomic_DNA"/>
</dbReference>
<dbReference type="Gramene" id="Ma00_t01940.1">
    <property type="protein sequence ID" value="Ma00_p01940.1"/>
    <property type="gene ID" value="Ma00_g01940"/>
</dbReference>
<organism evidence="3 4">
    <name type="scientific">Musa acuminata subsp. malaccensis</name>
    <name type="common">Wild banana</name>
    <name type="synonym">Musa malaccensis</name>
    <dbReference type="NCBI Taxonomy" id="214687"/>
    <lineage>
        <taxon>Eukaryota</taxon>
        <taxon>Viridiplantae</taxon>
        <taxon>Streptophyta</taxon>
        <taxon>Embryophyta</taxon>
        <taxon>Tracheophyta</taxon>
        <taxon>Spermatophyta</taxon>
        <taxon>Magnoliopsida</taxon>
        <taxon>Liliopsida</taxon>
        <taxon>Zingiberales</taxon>
        <taxon>Musaceae</taxon>
        <taxon>Musa</taxon>
    </lineage>
</organism>
<gene>
    <name evidence="2" type="ORF">GSMUA_238450.1</name>
</gene>
<evidence type="ECO:0000313" key="2">
    <source>
        <dbReference type="EMBL" id="CAG1835876.1"/>
    </source>
</evidence>
<dbReference type="Proteomes" id="UP000012960">
    <property type="component" value="Unplaced"/>
</dbReference>
<dbReference type="AlphaFoldDB" id="A0A804HMF5"/>
<dbReference type="PROSITE" id="PS51320">
    <property type="entry name" value="TIFY"/>
    <property type="match status" value="1"/>
</dbReference>
<evidence type="ECO:0000313" key="3">
    <source>
        <dbReference type="EnsemblPlants" id="Ma00_p01940.1"/>
    </source>
</evidence>
<dbReference type="Pfam" id="PF06200">
    <property type="entry name" value="tify"/>
    <property type="match status" value="1"/>
</dbReference>
<dbReference type="PANTHER" id="PTHR46125">
    <property type="entry name" value="GATA TRANSCRIPTION FACTOR 28"/>
    <property type="match status" value="1"/>
</dbReference>